<dbReference type="HOGENOM" id="CLU_2924016_0_0_1"/>
<keyword evidence="2" id="KW-1185">Reference proteome</keyword>
<evidence type="ECO:0000313" key="2">
    <source>
        <dbReference type="Proteomes" id="UP000053989"/>
    </source>
</evidence>
<dbReference type="Proteomes" id="UP000053989">
    <property type="component" value="Unassembled WGS sequence"/>
</dbReference>
<organism evidence="1 2">
    <name type="scientific">Scleroderma citrinum Foug A</name>
    <dbReference type="NCBI Taxonomy" id="1036808"/>
    <lineage>
        <taxon>Eukaryota</taxon>
        <taxon>Fungi</taxon>
        <taxon>Dikarya</taxon>
        <taxon>Basidiomycota</taxon>
        <taxon>Agaricomycotina</taxon>
        <taxon>Agaricomycetes</taxon>
        <taxon>Agaricomycetidae</taxon>
        <taxon>Boletales</taxon>
        <taxon>Sclerodermatineae</taxon>
        <taxon>Sclerodermataceae</taxon>
        <taxon>Scleroderma</taxon>
    </lineage>
</organism>
<dbReference type="InParanoid" id="A0A0C3CVA4"/>
<protein>
    <submittedName>
        <fullName evidence="1">Uncharacterized protein</fullName>
    </submittedName>
</protein>
<name>A0A0C3CVA4_9AGAM</name>
<evidence type="ECO:0000313" key="1">
    <source>
        <dbReference type="EMBL" id="KIM52500.1"/>
    </source>
</evidence>
<gene>
    <name evidence="1" type="ORF">SCLCIDRAFT_1223698</name>
</gene>
<proteinExistence type="predicted"/>
<sequence>MPVATSKVKFSPVLSSYQKKYYRQNVPCHGITHMAAIPPSMSHHNRALANLTHTGHTHNSV</sequence>
<accession>A0A0C3CVA4</accession>
<dbReference type="AlphaFoldDB" id="A0A0C3CVA4"/>
<reference evidence="1 2" key="1">
    <citation type="submission" date="2014-04" db="EMBL/GenBank/DDBJ databases">
        <authorList>
            <consortium name="DOE Joint Genome Institute"/>
            <person name="Kuo A."/>
            <person name="Kohler A."/>
            <person name="Nagy L.G."/>
            <person name="Floudas D."/>
            <person name="Copeland A."/>
            <person name="Barry K.W."/>
            <person name="Cichocki N."/>
            <person name="Veneault-Fourrey C."/>
            <person name="LaButti K."/>
            <person name="Lindquist E.A."/>
            <person name="Lipzen A."/>
            <person name="Lundell T."/>
            <person name="Morin E."/>
            <person name="Murat C."/>
            <person name="Sun H."/>
            <person name="Tunlid A."/>
            <person name="Henrissat B."/>
            <person name="Grigoriev I.V."/>
            <person name="Hibbett D.S."/>
            <person name="Martin F."/>
            <person name="Nordberg H.P."/>
            <person name="Cantor M.N."/>
            <person name="Hua S.X."/>
        </authorList>
    </citation>
    <scope>NUCLEOTIDE SEQUENCE [LARGE SCALE GENOMIC DNA]</scope>
    <source>
        <strain evidence="1 2">Foug A</strain>
    </source>
</reference>
<reference evidence="2" key="2">
    <citation type="submission" date="2015-01" db="EMBL/GenBank/DDBJ databases">
        <title>Evolutionary Origins and Diversification of the Mycorrhizal Mutualists.</title>
        <authorList>
            <consortium name="DOE Joint Genome Institute"/>
            <consortium name="Mycorrhizal Genomics Consortium"/>
            <person name="Kohler A."/>
            <person name="Kuo A."/>
            <person name="Nagy L.G."/>
            <person name="Floudas D."/>
            <person name="Copeland A."/>
            <person name="Barry K.W."/>
            <person name="Cichocki N."/>
            <person name="Veneault-Fourrey C."/>
            <person name="LaButti K."/>
            <person name="Lindquist E.A."/>
            <person name="Lipzen A."/>
            <person name="Lundell T."/>
            <person name="Morin E."/>
            <person name="Murat C."/>
            <person name="Riley R."/>
            <person name="Ohm R."/>
            <person name="Sun H."/>
            <person name="Tunlid A."/>
            <person name="Henrissat B."/>
            <person name="Grigoriev I.V."/>
            <person name="Hibbett D.S."/>
            <person name="Martin F."/>
        </authorList>
    </citation>
    <scope>NUCLEOTIDE SEQUENCE [LARGE SCALE GENOMIC DNA]</scope>
    <source>
        <strain evidence="2">Foug A</strain>
    </source>
</reference>
<dbReference type="EMBL" id="KN822209">
    <property type="protein sequence ID" value="KIM52500.1"/>
    <property type="molecule type" value="Genomic_DNA"/>
</dbReference>